<accession>A0A8S9R1P6</accession>
<name>A0A8S9R1P6_BRACR</name>
<evidence type="ECO:0000313" key="2">
    <source>
        <dbReference type="Proteomes" id="UP000712600"/>
    </source>
</evidence>
<protein>
    <submittedName>
        <fullName evidence="1">Uncharacterized protein</fullName>
    </submittedName>
</protein>
<dbReference type="AlphaFoldDB" id="A0A8S9R1P6"/>
<gene>
    <name evidence="1" type="ORF">F2Q69_00012683</name>
</gene>
<evidence type="ECO:0000313" key="1">
    <source>
        <dbReference type="EMBL" id="KAF3558663.1"/>
    </source>
</evidence>
<sequence>MASVVTPMQRLRLPLESRSLLHQADLCVANLSWSALCAISDLHIGSGSRSSRLLPSNIRSSRSLPCDHTNMGSSYRSNSAHMADIKGKGILYEDDDEPIKLTDHDVS</sequence>
<reference evidence="1" key="1">
    <citation type="submission" date="2019-12" db="EMBL/GenBank/DDBJ databases">
        <title>Genome sequencing and annotation of Brassica cretica.</title>
        <authorList>
            <person name="Studholme D.J."/>
            <person name="Sarris P."/>
        </authorList>
    </citation>
    <scope>NUCLEOTIDE SEQUENCE</scope>
    <source>
        <strain evidence="1">PFS-109/04</strain>
        <tissue evidence="1">Leaf</tissue>
    </source>
</reference>
<dbReference type="EMBL" id="QGKX02000996">
    <property type="protein sequence ID" value="KAF3558663.1"/>
    <property type="molecule type" value="Genomic_DNA"/>
</dbReference>
<dbReference type="Proteomes" id="UP000712600">
    <property type="component" value="Unassembled WGS sequence"/>
</dbReference>
<organism evidence="1 2">
    <name type="scientific">Brassica cretica</name>
    <name type="common">Mustard</name>
    <dbReference type="NCBI Taxonomy" id="69181"/>
    <lineage>
        <taxon>Eukaryota</taxon>
        <taxon>Viridiplantae</taxon>
        <taxon>Streptophyta</taxon>
        <taxon>Embryophyta</taxon>
        <taxon>Tracheophyta</taxon>
        <taxon>Spermatophyta</taxon>
        <taxon>Magnoliopsida</taxon>
        <taxon>eudicotyledons</taxon>
        <taxon>Gunneridae</taxon>
        <taxon>Pentapetalae</taxon>
        <taxon>rosids</taxon>
        <taxon>malvids</taxon>
        <taxon>Brassicales</taxon>
        <taxon>Brassicaceae</taxon>
        <taxon>Brassiceae</taxon>
        <taxon>Brassica</taxon>
    </lineage>
</organism>
<comment type="caution">
    <text evidence="1">The sequence shown here is derived from an EMBL/GenBank/DDBJ whole genome shotgun (WGS) entry which is preliminary data.</text>
</comment>
<proteinExistence type="predicted"/>